<evidence type="ECO:0000313" key="3">
    <source>
        <dbReference type="Proteomes" id="UP001054857"/>
    </source>
</evidence>
<feature type="region of interest" description="Disordered" evidence="1">
    <location>
        <begin position="84"/>
        <end position="203"/>
    </location>
</feature>
<gene>
    <name evidence="2" type="ORF">Agub_g1205</name>
</gene>
<dbReference type="Proteomes" id="UP001054857">
    <property type="component" value="Unassembled WGS sequence"/>
</dbReference>
<name>A0AAD3HHA8_9CHLO</name>
<feature type="compositionally biased region" description="Low complexity" evidence="1">
    <location>
        <begin position="156"/>
        <end position="169"/>
    </location>
</feature>
<keyword evidence="3" id="KW-1185">Reference proteome</keyword>
<protein>
    <submittedName>
        <fullName evidence="2">Uncharacterized protein</fullName>
    </submittedName>
</protein>
<reference evidence="2 3" key="1">
    <citation type="journal article" date="2021" name="Sci. Rep.">
        <title>Genome sequencing of the multicellular alga Astrephomene provides insights into convergent evolution of germ-soma differentiation.</title>
        <authorList>
            <person name="Yamashita S."/>
            <person name="Yamamoto K."/>
            <person name="Matsuzaki R."/>
            <person name="Suzuki S."/>
            <person name="Yamaguchi H."/>
            <person name="Hirooka S."/>
            <person name="Minakuchi Y."/>
            <person name="Miyagishima S."/>
            <person name="Kawachi M."/>
            <person name="Toyoda A."/>
            <person name="Nozaki H."/>
        </authorList>
    </citation>
    <scope>NUCLEOTIDE SEQUENCE [LARGE SCALE GENOMIC DNA]</scope>
    <source>
        <strain evidence="2 3">NIES-4017</strain>
    </source>
</reference>
<sequence length="236" mass="24774">EAEAWLHGRIRAAANLLAPRMHSSAPTTPAMQRIIAGLWHKLVRHTAEGLPTSLQQDWRLLDDMAAGRVSGFAAGLPLGLDPTYSSAVELPPPAPQLPSKKTQQQQQEKEQQQQQQGAEEKEATHGPAASTDDSNDNASGTRSSGGVQASNTPREGSASSPAGPSSVPSASPPAPTAPAPPPPPQSAAGRSSLWSASGGRSGRRVGRLYAAVRARVEYKEVLAVAEALLLQYARNY</sequence>
<dbReference type="EMBL" id="BMAR01000001">
    <property type="protein sequence ID" value="GFR40623.1"/>
    <property type="molecule type" value="Genomic_DNA"/>
</dbReference>
<comment type="caution">
    <text evidence="2">The sequence shown here is derived from an EMBL/GenBank/DDBJ whole genome shotgun (WGS) entry which is preliminary data.</text>
</comment>
<evidence type="ECO:0000313" key="2">
    <source>
        <dbReference type="EMBL" id="GFR40623.1"/>
    </source>
</evidence>
<accession>A0AAD3HHA8</accession>
<feature type="compositionally biased region" description="Pro residues" evidence="1">
    <location>
        <begin position="170"/>
        <end position="185"/>
    </location>
</feature>
<feature type="compositionally biased region" description="Polar residues" evidence="1">
    <location>
        <begin position="136"/>
        <end position="154"/>
    </location>
</feature>
<feature type="compositionally biased region" description="Low complexity" evidence="1">
    <location>
        <begin position="186"/>
        <end position="198"/>
    </location>
</feature>
<evidence type="ECO:0000256" key="1">
    <source>
        <dbReference type="SAM" id="MobiDB-lite"/>
    </source>
</evidence>
<organism evidence="2 3">
    <name type="scientific">Astrephomene gubernaculifera</name>
    <dbReference type="NCBI Taxonomy" id="47775"/>
    <lineage>
        <taxon>Eukaryota</taxon>
        <taxon>Viridiplantae</taxon>
        <taxon>Chlorophyta</taxon>
        <taxon>core chlorophytes</taxon>
        <taxon>Chlorophyceae</taxon>
        <taxon>CS clade</taxon>
        <taxon>Chlamydomonadales</taxon>
        <taxon>Astrephomenaceae</taxon>
        <taxon>Astrephomene</taxon>
    </lineage>
</organism>
<feature type="non-terminal residue" evidence="2">
    <location>
        <position position="1"/>
    </location>
</feature>
<proteinExistence type="predicted"/>
<dbReference type="AlphaFoldDB" id="A0AAD3HHA8"/>